<feature type="transmembrane region" description="Helical" evidence="3">
    <location>
        <begin position="33"/>
        <end position="49"/>
    </location>
</feature>
<evidence type="ECO:0000256" key="3">
    <source>
        <dbReference type="SAM" id="Phobius"/>
    </source>
</evidence>
<dbReference type="Gene3D" id="1.20.1250.20">
    <property type="entry name" value="MFS general substrate transporter like domains"/>
    <property type="match status" value="1"/>
</dbReference>
<gene>
    <name evidence="4" type="ORF">N0V87_000940</name>
</gene>
<keyword evidence="3" id="KW-0472">Membrane</keyword>
<dbReference type="PANTHER" id="PTHR43702:SF3">
    <property type="entry name" value="PROTEIN TSGA"/>
    <property type="match status" value="1"/>
</dbReference>
<evidence type="ECO:0000313" key="4">
    <source>
        <dbReference type="EMBL" id="KAJ4342731.1"/>
    </source>
</evidence>
<protein>
    <submittedName>
        <fullName evidence="4">Uncharacterized protein</fullName>
    </submittedName>
</protein>
<dbReference type="InterPro" id="IPR036259">
    <property type="entry name" value="MFS_trans_sf"/>
</dbReference>
<dbReference type="EMBL" id="JAPEUV010000005">
    <property type="protein sequence ID" value="KAJ4342731.1"/>
    <property type="molecule type" value="Genomic_DNA"/>
</dbReference>
<dbReference type="GO" id="GO:0005886">
    <property type="term" value="C:plasma membrane"/>
    <property type="evidence" value="ECO:0007669"/>
    <property type="project" value="UniProtKB-SubCell"/>
</dbReference>
<accession>A0A9W8X8U0</accession>
<sequence>MFLVLFLESTYFPTIITLSTCSLGRHYKRGSKWIIGGVLAGAAVPPLLADLHNNTGSAMVVPLASLAAVVTCPIALNFVASYRMLAYATTDSSVGLVENSRDERGSNVVHVEKTVMSKV</sequence>
<dbReference type="OrthoDB" id="546893at2759"/>
<reference evidence="4" key="1">
    <citation type="submission" date="2022-10" db="EMBL/GenBank/DDBJ databases">
        <title>Tapping the CABI collections for fungal endophytes: first genome assemblies for Collariella, Neodidymelliopsis, Ascochyta clinopodiicola, Didymella pomorum, Didymosphaeria variabile, Neocosmospora piperis and Neocucurbitaria cava.</title>
        <authorList>
            <person name="Hill R."/>
        </authorList>
    </citation>
    <scope>NUCLEOTIDE SEQUENCE</scope>
    <source>
        <strain evidence="4">IMI 360193</strain>
    </source>
</reference>
<name>A0A9W8X8U0_9PLEO</name>
<proteinExistence type="predicted"/>
<comment type="caution">
    <text evidence="4">The sequence shown here is derived from an EMBL/GenBank/DDBJ whole genome shotgun (WGS) entry which is preliminary data.</text>
</comment>
<evidence type="ECO:0000256" key="2">
    <source>
        <dbReference type="ARBA" id="ARBA00022475"/>
    </source>
</evidence>
<dbReference type="PANTHER" id="PTHR43702">
    <property type="entry name" value="L-FUCOSE-PROTON SYMPORTER"/>
    <property type="match status" value="1"/>
</dbReference>
<evidence type="ECO:0000256" key="1">
    <source>
        <dbReference type="ARBA" id="ARBA00004429"/>
    </source>
</evidence>
<evidence type="ECO:0000313" key="5">
    <source>
        <dbReference type="Proteomes" id="UP001140562"/>
    </source>
</evidence>
<dbReference type="Proteomes" id="UP001140562">
    <property type="component" value="Unassembled WGS sequence"/>
</dbReference>
<keyword evidence="5" id="KW-1185">Reference proteome</keyword>
<organism evidence="4 5">
    <name type="scientific">Didymella glomerata</name>
    <dbReference type="NCBI Taxonomy" id="749621"/>
    <lineage>
        <taxon>Eukaryota</taxon>
        <taxon>Fungi</taxon>
        <taxon>Dikarya</taxon>
        <taxon>Ascomycota</taxon>
        <taxon>Pezizomycotina</taxon>
        <taxon>Dothideomycetes</taxon>
        <taxon>Pleosporomycetidae</taxon>
        <taxon>Pleosporales</taxon>
        <taxon>Pleosporineae</taxon>
        <taxon>Didymellaceae</taxon>
        <taxon>Didymella</taxon>
    </lineage>
</organism>
<dbReference type="AlphaFoldDB" id="A0A9W8X8U0"/>
<keyword evidence="3" id="KW-0812">Transmembrane</keyword>
<dbReference type="InterPro" id="IPR050375">
    <property type="entry name" value="MFS_TsgA-like"/>
</dbReference>
<feature type="transmembrane region" description="Helical" evidence="3">
    <location>
        <begin position="61"/>
        <end position="80"/>
    </location>
</feature>
<keyword evidence="3" id="KW-1133">Transmembrane helix</keyword>
<comment type="subcellular location">
    <subcellularLocation>
        <location evidence="1">Cell inner membrane</location>
        <topology evidence="1">Multi-pass membrane protein</topology>
    </subcellularLocation>
</comment>
<keyword evidence="2" id="KW-1003">Cell membrane</keyword>